<keyword evidence="8" id="KW-1185">Reference proteome</keyword>
<name>A0ABT1CIN6_9PROT</name>
<gene>
    <name evidence="7" type="ORF">NF685_11790</name>
</gene>
<dbReference type="Proteomes" id="UP001523401">
    <property type="component" value="Unassembled WGS sequence"/>
</dbReference>
<feature type="chain" id="PRO_5045446096" evidence="5">
    <location>
        <begin position="24"/>
        <end position="656"/>
    </location>
</feature>
<comment type="similarity">
    <text evidence="1">Belongs to the transglycosylase Slt family.</text>
</comment>
<evidence type="ECO:0000256" key="1">
    <source>
        <dbReference type="ARBA" id="ARBA00007734"/>
    </source>
</evidence>
<evidence type="ECO:0000313" key="7">
    <source>
        <dbReference type="EMBL" id="MCO6160712.1"/>
    </source>
</evidence>
<evidence type="ECO:0000256" key="4">
    <source>
        <dbReference type="SAM" id="MobiDB-lite"/>
    </source>
</evidence>
<reference evidence="7 8" key="1">
    <citation type="submission" date="2022-06" db="EMBL/GenBank/DDBJ databases">
        <title>Whole-genome of Asaia lannensis strain LMG 27011T.</title>
        <authorList>
            <person name="Sombolestani A."/>
        </authorList>
    </citation>
    <scope>NUCLEOTIDE SEQUENCE [LARGE SCALE GENOMIC DNA]</scope>
    <source>
        <strain evidence="7 8">NBRC 102526</strain>
    </source>
</reference>
<dbReference type="PANTHER" id="PTHR37423">
    <property type="entry name" value="SOLUBLE LYTIC MUREIN TRANSGLYCOSYLASE-RELATED"/>
    <property type="match status" value="1"/>
</dbReference>
<dbReference type="RefSeq" id="WP_252849755.1">
    <property type="nucleotide sequence ID" value="NZ_BAPW01000046.1"/>
</dbReference>
<evidence type="ECO:0000256" key="2">
    <source>
        <dbReference type="ARBA" id="ARBA00009387"/>
    </source>
</evidence>
<keyword evidence="3 5" id="KW-0732">Signal</keyword>
<dbReference type="EMBL" id="JAMXQU010000009">
    <property type="protein sequence ID" value="MCO6160712.1"/>
    <property type="molecule type" value="Genomic_DNA"/>
</dbReference>
<feature type="signal peptide" evidence="5">
    <location>
        <begin position="1"/>
        <end position="23"/>
    </location>
</feature>
<dbReference type="InterPro" id="IPR000189">
    <property type="entry name" value="Transglyc_AS"/>
</dbReference>
<feature type="compositionally biased region" description="Low complexity" evidence="4">
    <location>
        <begin position="21"/>
        <end position="38"/>
    </location>
</feature>
<dbReference type="PROSITE" id="PS00922">
    <property type="entry name" value="TRANSGLYCOSYLASE"/>
    <property type="match status" value="1"/>
</dbReference>
<evidence type="ECO:0000259" key="6">
    <source>
        <dbReference type="Pfam" id="PF01464"/>
    </source>
</evidence>
<comment type="caution">
    <text evidence="7">The sequence shown here is derived from an EMBL/GenBank/DDBJ whole genome shotgun (WGS) entry which is preliminary data.</text>
</comment>
<protein>
    <submittedName>
        <fullName evidence="7">Lytic transglycosylase domain-containing protein</fullName>
    </submittedName>
</protein>
<evidence type="ECO:0000256" key="5">
    <source>
        <dbReference type="SAM" id="SignalP"/>
    </source>
</evidence>
<sequence>MSRVKSFLLAGSFLFLGGCSSHAQEPEPSSPQPDSLSQGDVSSDALNEGQIRALTQNSQGSDVASRLDMWLSLVQASTPPSARAYADFLDMTPAWPERAAMLARYQQALATRTSDAELPQLCPREPLTGVQAFIRCATLLPDAASQARRIWRNGADRETDESLILAQYSAALTPDDHWARFQRQIRTLQFTAAGRQIALLPPSKQAGARALVALLSNAADAEVQFVSLPAAVQAEPQIMIARLRQMRRASDLAGAYALWQSGGFAAQKAAPSSDWTTERLGLARAFLMQGSVPQARVLADDTTLGTNATAGLEARFLRGWLDLRFLRNPALAREAFAPLARQTSLITRSRGAYWLGRAYEAEGNRAQAQAAWRQAASMPTTYYGQLALAAIAGQDNTLLPNGSDVPGLSQALARLPVLQSGAISRADLIEAARLLHERGDDDHAREFLMLGYTQVQDAPGQAALARFALSIGSLEPAVFAARRTGRLGTALYPEGWPVLDAAQAEGDALPRGLALGVARQESSFDAHVSSPAKAIGLMQLQSGTAKDVARRAGLSGLDTSIAGLRDPATNLTLGRTYLSQLLARFDNVVPLVLSAYNAGPHRTDQWLASLPLPQPLTQEGMIDWIESLPYEETRSYIQRVEENMALYRVLETNQHG</sequence>
<evidence type="ECO:0000313" key="8">
    <source>
        <dbReference type="Proteomes" id="UP001523401"/>
    </source>
</evidence>
<dbReference type="InterPro" id="IPR008939">
    <property type="entry name" value="Lytic_TGlycosylase_superhlx_U"/>
</dbReference>
<feature type="region of interest" description="Disordered" evidence="4">
    <location>
        <begin position="21"/>
        <end position="43"/>
    </location>
</feature>
<dbReference type="SUPFAM" id="SSF53955">
    <property type="entry name" value="Lysozyme-like"/>
    <property type="match status" value="1"/>
</dbReference>
<feature type="domain" description="Transglycosylase SLT" evidence="6">
    <location>
        <begin position="504"/>
        <end position="608"/>
    </location>
</feature>
<proteinExistence type="inferred from homology"/>
<dbReference type="Gene3D" id="1.10.530.10">
    <property type="match status" value="1"/>
</dbReference>
<organism evidence="7 8">
    <name type="scientific">Asaia lannensis NBRC 102526</name>
    <dbReference type="NCBI Taxonomy" id="1307926"/>
    <lineage>
        <taxon>Bacteria</taxon>
        <taxon>Pseudomonadati</taxon>
        <taxon>Pseudomonadota</taxon>
        <taxon>Alphaproteobacteria</taxon>
        <taxon>Acetobacterales</taxon>
        <taxon>Acetobacteraceae</taxon>
        <taxon>Asaia</taxon>
    </lineage>
</organism>
<comment type="similarity">
    <text evidence="2">Belongs to the virb1 family.</text>
</comment>
<dbReference type="PROSITE" id="PS51257">
    <property type="entry name" value="PROKAR_LIPOPROTEIN"/>
    <property type="match status" value="1"/>
</dbReference>
<dbReference type="CDD" id="cd13401">
    <property type="entry name" value="Slt70-like"/>
    <property type="match status" value="1"/>
</dbReference>
<accession>A0ABT1CIN6</accession>
<evidence type="ECO:0000256" key="3">
    <source>
        <dbReference type="ARBA" id="ARBA00022729"/>
    </source>
</evidence>
<dbReference type="SUPFAM" id="SSF48435">
    <property type="entry name" value="Bacterial muramidases"/>
    <property type="match status" value="1"/>
</dbReference>
<dbReference type="Pfam" id="PF01464">
    <property type="entry name" value="SLT"/>
    <property type="match status" value="1"/>
</dbReference>
<dbReference type="Gene3D" id="1.25.20.10">
    <property type="entry name" value="Bacterial muramidases"/>
    <property type="match status" value="1"/>
</dbReference>
<dbReference type="PANTHER" id="PTHR37423:SF2">
    <property type="entry name" value="MEMBRANE-BOUND LYTIC MUREIN TRANSGLYCOSYLASE C"/>
    <property type="match status" value="1"/>
</dbReference>
<dbReference type="InterPro" id="IPR008258">
    <property type="entry name" value="Transglycosylase_SLT_dom_1"/>
</dbReference>
<dbReference type="InterPro" id="IPR023346">
    <property type="entry name" value="Lysozyme-like_dom_sf"/>
</dbReference>